<keyword evidence="6" id="KW-0206">Cytoskeleton</keyword>
<feature type="compositionally biased region" description="Polar residues" evidence="7">
    <location>
        <begin position="135"/>
        <end position="152"/>
    </location>
</feature>
<organism evidence="9 10">
    <name type="scientific">Limulus polyphemus</name>
    <name type="common">Atlantic horseshoe crab</name>
    <dbReference type="NCBI Taxonomy" id="6850"/>
    <lineage>
        <taxon>Eukaryota</taxon>
        <taxon>Metazoa</taxon>
        <taxon>Ecdysozoa</taxon>
        <taxon>Arthropoda</taxon>
        <taxon>Chelicerata</taxon>
        <taxon>Merostomata</taxon>
        <taxon>Xiphosura</taxon>
        <taxon>Limulidae</taxon>
        <taxon>Limulus</taxon>
    </lineage>
</organism>
<dbReference type="Gene3D" id="2.30.30.190">
    <property type="entry name" value="CAP Gly-rich-like domain"/>
    <property type="match status" value="2"/>
</dbReference>
<dbReference type="PROSITE" id="PS50245">
    <property type="entry name" value="CAP_GLY_2"/>
    <property type="match status" value="2"/>
</dbReference>
<evidence type="ECO:0000256" key="6">
    <source>
        <dbReference type="ARBA" id="ARBA00023212"/>
    </source>
</evidence>
<dbReference type="RefSeq" id="XP_022239216.1">
    <property type="nucleotide sequence ID" value="XM_022383508.1"/>
</dbReference>
<dbReference type="Proteomes" id="UP000694941">
    <property type="component" value="Unplaced"/>
</dbReference>
<keyword evidence="4" id="KW-0677">Repeat</keyword>
<evidence type="ECO:0000313" key="11">
    <source>
        <dbReference type="RefSeq" id="XP_022239214.1"/>
    </source>
</evidence>
<evidence type="ECO:0000256" key="7">
    <source>
        <dbReference type="SAM" id="MobiDB-lite"/>
    </source>
</evidence>
<dbReference type="GeneID" id="106457533"/>
<keyword evidence="3" id="KW-0493">Microtubule</keyword>
<evidence type="ECO:0000313" key="9">
    <source>
        <dbReference type="Proteomes" id="UP000694941"/>
    </source>
</evidence>
<dbReference type="Gene3D" id="1.10.287.1490">
    <property type="match status" value="1"/>
</dbReference>
<feature type="region of interest" description="Disordered" evidence="7">
    <location>
        <begin position="134"/>
        <end position="154"/>
    </location>
</feature>
<evidence type="ECO:0000313" key="10">
    <source>
        <dbReference type="RefSeq" id="XP_022239213.1"/>
    </source>
</evidence>
<dbReference type="PANTHER" id="PTHR18916">
    <property type="entry name" value="DYNACTIN 1-RELATED MICROTUBULE-BINDING"/>
    <property type="match status" value="1"/>
</dbReference>
<feature type="compositionally biased region" description="Low complexity" evidence="7">
    <location>
        <begin position="296"/>
        <end position="309"/>
    </location>
</feature>
<evidence type="ECO:0000256" key="2">
    <source>
        <dbReference type="ARBA" id="ARBA00022490"/>
    </source>
</evidence>
<dbReference type="InterPro" id="IPR000938">
    <property type="entry name" value="CAP-Gly_domain"/>
</dbReference>
<dbReference type="Pfam" id="PF16641">
    <property type="entry name" value="CLIP1_ZNF"/>
    <property type="match status" value="2"/>
</dbReference>
<evidence type="ECO:0000256" key="5">
    <source>
        <dbReference type="ARBA" id="ARBA00023054"/>
    </source>
</evidence>
<evidence type="ECO:0000259" key="8">
    <source>
        <dbReference type="PROSITE" id="PS50245"/>
    </source>
</evidence>
<accession>A0ABM1S6F8</accession>
<feature type="domain" description="CAP-Gly" evidence="8">
    <location>
        <begin position="218"/>
        <end position="260"/>
    </location>
</feature>
<dbReference type="SUPFAM" id="SSF74924">
    <property type="entry name" value="Cap-Gly domain"/>
    <property type="match status" value="2"/>
</dbReference>
<feature type="region of interest" description="Disordered" evidence="7">
    <location>
        <begin position="463"/>
        <end position="482"/>
    </location>
</feature>
<evidence type="ECO:0000256" key="3">
    <source>
        <dbReference type="ARBA" id="ARBA00022701"/>
    </source>
</evidence>
<proteinExistence type="predicted"/>
<dbReference type="PANTHER" id="PTHR18916:SF82">
    <property type="entry name" value="CAP-GLY DOMAIN-CONTAINING PROTEIN"/>
    <property type="match status" value="1"/>
</dbReference>
<dbReference type="RefSeq" id="XP_022239213.1">
    <property type="nucleotide sequence ID" value="XM_022383505.1"/>
</dbReference>
<evidence type="ECO:0000256" key="1">
    <source>
        <dbReference type="ARBA" id="ARBA00004245"/>
    </source>
</evidence>
<comment type="subcellular location">
    <subcellularLocation>
        <location evidence="1">Cytoplasm</location>
        <location evidence="1">Cytoskeleton</location>
    </subcellularLocation>
</comment>
<keyword evidence="5" id="KW-0175">Coiled coil</keyword>
<dbReference type="InterPro" id="IPR032108">
    <property type="entry name" value="CLIP1_ZNF"/>
</dbReference>
<dbReference type="SMART" id="SM01052">
    <property type="entry name" value="CAP_GLY"/>
    <property type="match status" value="2"/>
</dbReference>
<feature type="region of interest" description="Disordered" evidence="7">
    <location>
        <begin position="268"/>
        <end position="339"/>
    </location>
</feature>
<evidence type="ECO:0000256" key="4">
    <source>
        <dbReference type="ARBA" id="ARBA00022737"/>
    </source>
</evidence>
<keyword evidence="2" id="KW-0963">Cytoplasm</keyword>
<dbReference type="Pfam" id="PF01302">
    <property type="entry name" value="CAP_GLY"/>
    <property type="match status" value="2"/>
</dbReference>
<evidence type="ECO:0000313" key="12">
    <source>
        <dbReference type="RefSeq" id="XP_022239216.1"/>
    </source>
</evidence>
<feature type="compositionally biased region" description="Polar residues" evidence="7">
    <location>
        <begin position="318"/>
        <end position="339"/>
    </location>
</feature>
<dbReference type="RefSeq" id="XP_022239214.1">
    <property type="nucleotide sequence ID" value="XM_022383506.1"/>
</dbReference>
<protein>
    <submittedName>
        <fullName evidence="10 11">CAP-Gly domain-containing linker protein 1-like isoform X1</fullName>
    </submittedName>
</protein>
<reference evidence="10 11" key="1">
    <citation type="submission" date="2025-05" db="UniProtKB">
        <authorList>
            <consortium name="RefSeq"/>
        </authorList>
    </citation>
    <scope>IDENTIFICATION</scope>
    <source>
        <tissue evidence="10 11">Muscle</tissue>
    </source>
</reference>
<gene>
    <name evidence="10 11 12" type="primary">LOC106457533</name>
</gene>
<name>A0ABM1S6F8_LIMPO</name>
<dbReference type="InterPro" id="IPR036859">
    <property type="entry name" value="CAP-Gly_dom_sf"/>
</dbReference>
<sequence>MISQKTSGINAPSKIAKPGSLLTRSVMATGPTTAPSNNSQPYITITSELKIADATDALAQSSENYKVGDKVWVNGTKHGCIQFLGGTQFAPGQWAGVVLDEPLGKNDGSVGGVRYFQCESNKGVFARPHKLSRVPISSTNTPTNGTLQTNSDKTLEGKMMGSTTRLLSSLTPGSAKEGMTPCGVTNNAASDEGLVKVGDRVLVNTTDGVKTGTLCYLGNTEFAPGQWAGIDLDEPQGKNDGSVAGKRYFECKMKHGLFAPIHKVAKAGKGSSTARVTRRSSGPGLPLHHRSESHESINSSTSSTSSAARGGRVRIGVTSLTTSQKSSHPSTTNVTASNSTLQEALKEKEDQIEKLLQERDLERAEVARSAGQVDEAERKLATLQKEHQVYVEKTETTLIQLRELVEKVELEKKKTLSQLEDERRKVEDLQFRIEEEAINKVDLETQSEQERMKIQELERLLEEERQHSRTSDSNINQERTETEELKRYKEEMEKLKQVLSKSEEKIKLLEKIKESEANVTSELRDDIVRKDETILQLEASLESRKREVTNLKKRLEEMGEDLEHGKQRQNKQLQIIDELNVKLTRAEATCDHLGEELHTVKTHLADTERKLHASEERTLELSRQKAKLETQVSDLMQSSGDNSDHLSQMNQEIREKEKQIEELQSQLRSRTQEIEKLKDTVTSLHDQNKLEFEKITNKHKEEVQELEAKLQAQLQELQKTQEKMSSLYNTLSQQEQLVSENETKAEKFCKKLNKTESELTHTQAQLKELQLSLESLQAETSNSAKNMEGKVQQLQKELEQVTQEKEKISKQYQTAKEACIKLEKTREQLTKEKQEHQAAVSDRDVQVAQLKAEVDRLQTEFAKHREELLQKLKVTEQEYQTMQDLHNQFNLQRDALSELQNKLVHVEVERDQLYQEVIMLRGTQEERDQLENRNTSLQQQLEDLKQRESQLVNDFDSERESLKKMLESAQSQLEQQEKEVLKKDQELASLRLDDTTLQNYKVQLQNIEQEKKQLGSKIVELQVALARSQANANVEDPEYNRITEEKEALDAQIEFLNSVIVDMQRKNDELKSRIEILETGETFDSGDLNLNGIKTTIPPRLFCDICDMFDVHDTEDCPQQAPAVEKLLHIKHHGKRVQERPYCDSCGMFGHWATECDDNDTF</sequence>
<dbReference type="SUPFAM" id="SSF57997">
    <property type="entry name" value="Tropomyosin"/>
    <property type="match status" value="1"/>
</dbReference>
<feature type="domain" description="CAP-Gly" evidence="8">
    <location>
        <begin position="85"/>
        <end position="127"/>
    </location>
</feature>
<keyword evidence="9" id="KW-1185">Reference proteome</keyword>
<dbReference type="PROSITE" id="PS00845">
    <property type="entry name" value="CAP_GLY_1"/>
    <property type="match status" value="2"/>
</dbReference>